<reference evidence="1" key="1">
    <citation type="journal article" date="2020" name="mSystems">
        <title>Genome- and Community-Level Interaction Insights into Carbon Utilization and Element Cycling Functions of Hydrothermarchaeota in Hydrothermal Sediment.</title>
        <authorList>
            <person name="Zhou Z."/>
            <person name="Liu Y."/>
            <person name="Xu W."/>
            <person name="Pan J."/>
            <person name="Luo Z.H."/>
            <person name="Li M."/>
        </authorList>
    </citation>
    <scope>NUCLEOTIDE SEQUENCE [LARGE SCALE GENOMIC DNA]</scope>
    <source>
        <strain evidence="1">SpSt-1220</strain>
    </source>
</reference>
<dbReference type="AlphaFoldDB" id="A0A831LDX2"/>
<organism evidence="1">
    <name type="scientific">Geoalkalibacter subterraneus</name>
    <dbReference type="NCBI Taxonomy" id="483547"/>
    <lineage>
        <taxon>Bacteria</taxon>
        <taxon>Pseudomonadati</taxon>
        <taxon>Thermodesulfobacteriota</taxon>
        <taxon>Desulfuromonadia</taxon>
        <taxon>Desulfuromonadales</taxon>
        <taxon>Geoalkalibacteraceae</taxon>
        <taxon>Geoalkalibacter</taxon>
    </lineage>
</organism>
<sequence length="34" mass="3569">MKSDIILLGHGSGGKLSHQLLDDVIIPRLSGVAQ</sequence>
<name>A0A831LDX2_9BACT</name>
<comment type="caution">
    <text evidence="1">The sequence shown here is derived from an EMBL/GenBank/DDBJ whole genome shotgun (WGS) entry which is preliminary data.</text>
</comment>
<gene>
    <name evidence="1" type="ORF">ENN94_01825</name>
</gene>
<proteinExistence type="predicted"/>
<protein>
    <submittedName>
        <fullName evidence="1">Hydrogenase expression/formation protein HypE</fullName>
    </submittedName>
</protein>
<dbReference type="EMBL" id="DSDO01000124">
    <property type="protein sequence ID" value="HDR46421.1"/>
    <property type="molecule type" value="Genomic_DNA"/>
</dbReference>
<evidence type="ECO:0000313" key="1">
    <source>
        <dbReference type="EMBL" id="HDR46421.1"/>
    </source>
</evidence>
<feature type="non-terminal residue" evidence="1">
    <location>
        <position position="34"/>
    </location>
</feature>
<accession>A0A831LDX2</accession>
<dbReference type="Proteomes" id="UP000886162">
    <property type="component" value="Unassembled WGS sequence"/>
</dbReference>